<feature type="compositionally biased region" description="Basic residues" evidence="1">
    <location>
        <begin position="195"/>
        <end position="214"/>
    </location>
</feature>
<feature type="domain" description="YdbS-like PH" evidence="3">
    <location>
        <begin position="79"/>
        <end position="153"/>
    </location>
</feature>
<reference evidence="4 5" key="1">
    <citation type="submission" date="2013-12" db="EMBL/GenBank/DDBJ databases">
        <title>Genome and proteome characterization of Caldibacillus debilis GB1 derived from a cellulolytic aero-tolerant co-culture.</title>
        <authorList>
            <person name="Wushke S.T."/>
            <person name="Zhang X."/>
            <person name="Fristensky B."/>
            <person name="Wilkins J.A."/>
            <person name="Levin D.B."/>
            <person name="Sparling R."/>
        </authorList>
    </citation>
    <scope>NUCLEOTIDE SEQUENCE [LARGE SCALE GENOMIC DNA]</scope>
    <source>
        <strain evidence="4 5">GB1</strain>
    </source>
</reference>
<feature type="transmembrane region" description="Helical" evidence="2">
    <location>
        <begin position="251"/>
        <end position="273"/>
    </location>
</feature>
<feature type="transmembrane region" description="Helical" evidence="2">
    <location>
        <begin position="621"/>
        <end position="640"/>
    </location>
</feature>
<dbReference type="Proteomes" id="UP000286235">
    <property type="component" value="Unassembled WGS sequence"/>
</dbReference>
<feature type="transmembrane region" description="Helical" evidence="2">
    <location>
        <begin position="47"/>
        <end position="68"/>
    </location>
</feature>
<dbReference type="PANTHER" id="PTHR34473">
    <property type="entry name" value="UPF0699 TRANSMEMBRANE PROTEIN YDBS"/>
    <property type="match status" value="1"/>
</dbReference>
<evidence type="ECO:0000259" key="3">
    <source>
        <dbReference type="Pfam" id="PF03703"/>
    </source>
</evidence>
<evidence type="ECO:0000256" key="1">
    <source>
        <dbReference type="SAM" id="MobiDB-lite"/>
    </source>
</evidence>
<keyword evidence="2" id="KW-0812">Transmembrane</keyword>
<feature type="domain" description="YdbS-like PH" evidence="3">
    <location>
        <begin position="496"/>
        <end position="576"/>
    </location>
</feature>
<feature type="transmembrane region" description="Helical" evidence="2">
    <location>
        <begin position="595"/>
        <end position="615"/>
    </location>
</feature>
<protein>
    <submittedName>
        <fullName evidence="4">Putative membrane protein</fullName>
    </submittedName>
</protein>
<dbReference type="PANTHER" id="PTHR34473:SF2">
    <property type="entry name" value="UPF0699 TRANSMEMBRANE PROTEIN YDBT"/>
    <property type="match status" value="1"/>
</dbReference>
<comment type="caution">
    <text evidence="4">The sequence shown here is derived from an EMBL/GenBank/DDBJ whole genome shotgun (WGS) entry which is preliminary data.</text>
</comment>
<feature type="transmembrane region" description="Helical" evidence="2">
    <location>
        <begin position="279"/>
        <end position="301"/>
    </location>
</feature>
<feature type="transmembrane region" description="Helical" evidence="2">
    <location>
        <begin position="20"/>
        <end position="41"/>
    </location>
</feature>
<dbReference type="InterPro" id="IPR005182">
    <property type="entry name" value="YdbS-like_PH"/>
</dbReference>
<organism evidence="4 5">
    <name type="scientific">Caldibacillus debilis GB1</name>
    <dbReference type="NCBI Taxonomy" id="1339248"/>
    <lineage>
        <taxon>Bacteria</taxon>
        <taxon>Bacillati</taxon>
        <taxon>Bacillota</taxon>
        <taxon>Bacilli</taxon>
        <taxon>Bacillales</taxon>
        <taxon>Bacillaceae</taxon>
        <taxon>Caldibacillus</taxon>
    </lineage>
</organism>
<dbReference type="Pfam" id="PF03703">
    <property type="entry name" value="bPH_2"/>
    <property type="match status" value="4"/>
</dbReference>
<evidence type="ECO:0000256" key="2">
    <source>
        <dbReference type="SAM" id="Phobius"/>
    </source>
</evidence>
<feature type="domain" description="YdbS-like PH" evidence="3">
    <location>
        <begin position="640"/>
        <end position="717"/>
    </location>
</feature>
<dbReference type="RefSeq" id="WP_120667020.1">
    <property type="nucleotide sequence ID" value="NZ_AZRV01000011.1"/>
</dbReference>
<feature type="region of interest" description="Disordered" evidence="1">
    <location>
        <begin position="192"/>
        <end position="214"/>
    </location>
</feature>
<dbReference type="EMBL" id="AZRV01000011">
    <property type="protein sequence ID" value="RKO63127.1"/>
    <property type="molecule type" value="Genomic_DNA"/>
</dbReference>
<name>A0A420VHS8_9BACI</name>
<proteinExistence type="predicted"/>
<feature type="domain" description="YdbS-like PH" evidence="3">
    <location>
        <begin position="303"/>
        <end position="382"/>
    </location>
</feature>
<keyword evidence="2" id="KW-1133">Transmembrane helix</keyword>
<dbReference type="AlphaFoldDB" id="A0A420VHS8"/>
<evidence type="ECO:0000313" key="4">
    <source>
        <dbReference type="EMBL" id="RKO63127.1"/>
    </source>
</evidence>
<gene>
    <name evidence="4" type="ORF">Cdeb_00216</name>
</gene>
<accession>A0A420VHS8</accession>
<feature type="transmembrane region" description="Helical" evidence="2">
    <location>
        <begin position="469"/>
        <end position="494"/>
    </location>
</feature>
<evidence type="ECO:0000313" key="5">
    <source>
        <dbReference type="Proteomes" id="UP000286235"/>
    </source>
</evidence>
<feature type="transmembrane region" description="Helical" evidence="2">
    <location>
        <begin position="418"/>
        <end position="442"/>
    </location>
</feature>
<keyword evidence="2" id="KW-0472">Membrane</keyword>
<sequence length="727" mass="84178">MEAQLPEPGKQISKDAVKVWMISSFIGNCVGLLLFGGLIWAAGRYGWYPWIGLVFKMIFVFLVLYLPYDVWIEPIYRQKTWRYEILDQFIQLKYGVLEKNHFIIPMTKIQYVNLKQGLLLRKYGLADITVKTMASQHEIPGLPLEEAKQLRMQIAKLVPPSPRRKRRWGLTEKGRLMKSPLRKTAKGRSFLPLSKSRRKKRPHRKGRTRKGRKGTRMRRILPFLPEEGMLKMSVMDERIAGAPGWKRLSPAWLFFSLANLVKEWLIPIILFVINNSDGWWIKAIKILCVPFFLIQLIGIFLQWKNYKYRVTEKEIRIIKGSFVKEEKIIPVKRIQSVEKETSFIHRWFSLTSLKIHLATGEEEVFSLEAIKEKEADEILNRIRGDGKGTADPAAEAGGKGMQGVPGAKTIFAMAPKDIFIASFTSFSFLAFGPFLVSLYLNIDEYFHLSNLLGDLPVRVWESLARSVPLLLLGGAALIAVSLLFGIIVTFLRYGNYRVESDGKRIVIKKGLFNVSELAVPVEKIRAIKWKKYFLRSFLGITEVKLVAMAGNGEDSETKSAVLFPFLQENRAKELVREMFGIRLSEPMEKLPARALAVKLLRPNYLWIIAAVVNFYQWPEYWYASVILLVYILVHRILSFFRCRYRLEENHIQQQGGVWTAELIYLPEHHMDEMVLKTSWLQRRFGLATVEIHIRANPSETLLIEDLPWEKGAEIFRWFMEKRKRPAA</sequence>
<keyword evidence="5" id="KW-1185">Reference proteome</keyword>